<dbReference type="InterPro" id="IPR044152">
    <property type="entry name" value="YqjM-like"/>
</dbReference>
<comment type="caution">
    <text evidence="7">The sequence shown here is derived from an EMBL/GenBank/DDBJ whole genome shotgun (WGS) entry which is preliminary data.</text>
</comment>
<proteinExistence type="predicted"/>
<keyword evidence="5" id="KW-0560">Oxidoreductase</keyword>
<evidence type="ECO:0000256" key="4">
    <source>
        <dbReference type="ARBA" id="ARBA00022857"/>
    </source>
</evidence>
<name>A0ABQ0J7I0_9VIBR</name>
<keyword evidence="4" id="KW-0521">NADP</keyword>
<keyword evidence="3" id="KW-0288">FMN</keyword>
<evidence type="ECO:0000313" key="7">
    <source>
        <dbReference type="EMBL" id="GAL24667.1"/>
    </source>
</evidence>
<dbReference type="Proteomes" id="UP000029223">
    <property type="component" value="Unassembled WGS sequence"/>
</dbReference>
<dbReference type="PANTHER" id="PTHR43303">
    <property type="entry name" value="NADPH DEHYDROGENASE C23G7.10C-RELATED"/>
    <property type="match status" value="1"/>
</dbReference>
<evidence type="ECO:0000256" key="1">
    <source>
        <dbReference type="ARBA" id="ARBA00001917"/>
    </source>
</evidence>
<dbReference type="InterPro" id="IPR013785">
    <property type="entry name" value="Aldolase_TIM"/>
</dbReference>
<dbReference type="PANTHER" id="PTHR43303:SF4">
    <property type="entry name" value="NADPH DEHYDROGENASE C23G7.10C-RELATED"/>
    <property type="match status" value="1"/>
</dbReference>
<gene>
    <name evidence="7" type="ORF">JCM19239_7267</name>
</gene>
<reference evidence="8" key="2">
    <citation type="submission" date="2014-09" db="EMBL/GenBank/DDBJ databases">
        <authorList>
            <consortium name="NBRP consortium"/>
            <person name="Sawabe T."/>
            <person name="Meirelles P."/>
            <person name="Nakanishi M."/>
            <person name="Sayaka M."/>
            <person name="Hattori M."/>
            <person name="Ohkuma M."/>
        </authorList>
    </citation>
    <scope>NUCLEOTIDE SEQUENCE [LARGE SCALE GENOMIC DNA]</scope>
    <source>
        <strain evidence="8">JCM 19239</strain>
    </source>
</reference>
<evidence type="ECO:0000256" key="2">
    <source>
        <dbReference type="ARBA" id="ARBA00022630"/>
    </source>
</evidence>
<dbReference type="EMBL" id="BBMS01000005">
    <property type="protein sequence ID" value="GAL24667.1"/>
    <property type="molecule type" value="Genomic_DNA"/>
</dbReference>
<protein>
    <submittedName>
        <fullName evidence="7">FMN oxidoreductase</fullName>
    </submittedName>
</protein>
<evidence type="ECO:0000256" key="3">
    <source>
        <dbReference type="ARBA" id="ARBA00022643"/>
    </source>
</evidence>
<sequence length="161" mass="17427">MLSPITNQRSDQYGGSLENRARLIVDIIRSIRQATSLGIMVRIPGQDLYPEGLSQADMSAVCRMFVAAGVSIIDVSSGIGGWNRPKDRRGEGYLVSESEYLKSQDLGVPVIGVGGIESSSFMELALEQERLDLIAVGRAILRGPIQFSVTNMINPENTSIA</sequence>
<dbReference type="Gene3D" id="3.20.20.70">
    <property type="entry name" value="Aldolase class I"/>
    <property type="match status" value="1"/>
</dbReference>
<dbReference type="InterPro" id="IPR001155">
    <property type="entry name" value="OxRdtase_FMN_N"/>
</dbReference>
<dbReference type="Pfam" id="PF00724">
    <property type="entry name" value="Oxidored_FMN"/>
    <property type="match status" value="1"/>
</dbReference>
<accession>A0ABQ0J7I0</accession>
<evidence type="ECO:0000313" key="8">
    <source>
        <dbReference type="Proteomes" id="UP000029223"/>
    </source>
</evidence>
<comment type="cofactor">
    <cofactor evidence="1">
        <name>FMN</name>
        <dbReference type="ChEBI" id="CHEBI:58210"/>
    </cofactor>
</comment>
<organism evidence="7 8">
    <name type="scientific">Vibrio variabilis</name>
    <dbReference type="NCBI Taxonomy" id="990271"/>
    <lineage>
        <taxon>Bacteria</taxon>
        <taxon>Pseudomonadati</taxon>
        <taxon>Pseudomonadota</taxon>
        <taxon>Gammaproteobacteria</taxon>
        <taxon>Vibrionales</taxon>
        <taxon>Vibrionaceae</taxon>
        <taxon>Vibrio</taxon>
    </lineage>
</organism>
<keyword evidence="2" id="KW-0285">Flavoprotein</keyword>
<reference evidence="8" key="1">
    <citation type="submission" date="2014-09" db="EMBL/GenBank/DDBJ databases">
        <title>Vibrio variabilis JCM 19239. (C206) whole genome shotgun sequence.</title>
        <authorList>
            <person name="Sawabe T."/>
            <person name="Meirelles P."/>
            <person name="Nakanishi M."/>
            <person name="Sayaka M."/>
            <person name="Hattori M."/>
            <person name="Ohkuma M."/>
        </authorList>
    </citation>
    <scope>NUCLEOTIDE SEQUENCE [LARGE SCALE GENOMIC DNA]</scope>
    <source>
        <strain evidence="8">JCM 19239</strain>
    </source>
</reference>
<keyword evidence="8" id="KW-1185">Reference proteome</keyword>
<evidence type="ECO:0000256" key="5">
    <source>
        <dbReference type="ARBA" id="ARBA00023002"/>
    </source>
</evidence>
<feature type="domain" description="NADH:flavin oxidoreductase/NADH oxidase N-terminal" evidence="6">
    <location>
        <begin position="2"/>
        <end position="144"/>
    </location>
</feature>
<dbReference type="SUPFAM" id="SSF51395">
    <property type="entry name" value="FMN-linked oxidoreductases"/>
    <property type="match status" value="1"/>
</dbReference>
<evidence type="ECO:0000259" key="6">
    <source>
        <dbReference type="Pfam" id="PF00724"/>
    </source>
</evidence>